<organism evidence="15 16">
    <name type="scientific">Streptomyces lanatus</name>
    <dbReference type="NCBI Taxonomy" id="66900"/>
    <lineage>
        <taxon>Bacteria</taxon>
        <taxon>Bacillati</taxon>
        <taxon>Actinomycetota</taxon>
        <taxon>Actinomycetes</taxon>
        <taxon>Kitasatosporales</taxon>
        <taxon>Streptomycetaceae</taxon>
        <taxon>Streptomyces</taxon>
    </lineage>
</organism>
<evidence type="ECO:0000256" key="9">
    <source>
        <dbReference type="ARBA" id="ARBA00023012"/>
    </source>
</evidence>
<reference evidence="15 16" key="1">
    <citation type="submission" date="2024-06" db="EMBL/GenBank/DDBJ databases">
        <title>The Natural Products Discovery Center: Release of the First 8490 Sequenced Strains for Exploring Actinobacteria Biosynthetic Diversity.</title>
        <authorList>
            <person name="Kalkreuter E."/>
            <person name="Kautsar S.A."/>
            <person name="Yang D."/>
            <person name="Bader C.D."/>
            <person name="Teijaro C.N."/>
            <person name="Fluegel L."/>
            <person name="Davis C.M."/>
            <person name="Simpson J.R."/>
            <person name="Lauterbach L."/>
            <person name="Steele A.D."/>
            <person name="Gui C."/>
            <person name="Meng S."/>
            <person name="Li G."/>
            <person name="Viehrig K."/>
            <person name="Ye F."/>
            <person name="Su P."/>
            <person name="Kiefer A.F."/>
            <person name="Nichols A."/>
            <person name="Cepeda A.J."/>
            <person name="Yan W."/>
            <person name="Fan B."/>
            <person name="Jiang Y."/>
            <person name="Adhikari A."/>
            <person name="Zheng C.-J."/>
            <person name="Schuster L."/>
            <person name="Cowan T.M."/>
            <person name="Smanski M.J."/>
            <person name="Chevrette M.G."/>
            <person name="De Carvalho L.P.S."/>
            <person name="Shen B."/>
        </authorList>
    </citation>
    <scope>NUCLEOTIDE SEQUENCE [LARGE SCALE GENOMIC DNA]</scope>
    <source>
        <strain evidence="15 16">NPDC000155</strain>
    </source>
</reference>
<feature type="transmembrane region" description="Helical" evidence="12">
    <location>
        <begin position="158"/>
        <end position="179"/>
    </location>
</feature>
<dbReference type="EC" id="2.7.13.3" evidence="3"/>
<sequence length="503" mass="52999">MRTRVLTVVLAFAVLAVAGFAVPLLGVTATQRTEQLVAARTGDLDRFAALAEQAAQSGDAGALTDEVTRYAELYGEAVVVVDARRAPVAQTGGLRAADPVVARLVDAALRNQRLSPGGTLRPWSRGDRLFARPVGTGTRVSGAVVLRASVRSAADDIALRWALVLAGAGLFAVACVLLARAATRWVVRPLHHLDRAVGALAAGLPAEHARAGGPPELRQLATGFNRMADTVTVALEQQRRLVADTSHQLRNPLAALRLRIDSLQLRLPDSATRTYTGVTAELERMEHLLDDLLALANAEHRAGELAVTDTPAACCDASAVAAAQVQLWHPVAEESRVRLHCLPGPTVLMGCTEGELAQVADILLDNAIKYAGNGARVETRCFSEGPDAVLEVRDDGPGLAAGELDQAGTRFWRSERHRDVRGSGLGLAIAERLVGGRGGRIEFGPAGPRGLRVRVVLPGAGDGGAAVKGVRAEDRAPTRTGLRAEAEHADTKPQPPTEKGRTP</sequence>
<evidence type="ECO:0000256" key="10">
    <source>
        <dbReference type="ARBA" id="ARBA00023136"/>
    </source>
</evidence>
<feature type="region of interest" description="Disordered" evidence="11">
    <location>
        <begin position="463"/>
        <end position="503"/>
    </location>
</feature>
<evidence type="ECO:0000256" key="7">
    <source>
        <dbReference type="ARBA" id="ARBA00022777"/>
    </source>
</evidence>
<dbReference type="SMART" id="SM00304">
    <property type="entry name" value="HAMP"/>
    <property type="match status" value="1"/>
</dbReference>
<dbReference type="InterPro" id="IPR003661">
    <property type="entry name" value="HisK_dim/P_dom"/>
</dbReference>
<dbReference type="SUPFAM" id="SSF47384">
    <property type="entry name" value="Homodimeric domain of signal transducing histidine kinase"/>
    <property type="match status" value="1"/>
</dbReference>
<keyword evidence="6 12" id="KW-0812">Transmembrane</keyword>
<dbReference type="CDD" id="cd06225">
    <property type="entry name" value="HAMP"/>
    <property type="match status" value="1"/>
</dbReference>
<dbReference type="GO" id="GO:0016301">
    <property type="term" value="F:kinase activity"/>
    <property type="evidence" value="ECO:0007669"/>
    <property type="project" value="UniProtKB-KW"/>
</dbReference>
<evidence type="ECO:0000256" key="8">
    <source>
        <dbReference type="ARBA" id="ARBA00022989"/>
    </source>
</evidence>
<dbReference type="SUPFAM" id="SSF55874">
    <property type="entry name" value="ATPase domain of HSP90 chaperone/DNA topoisomerase II/histidine kinase"/>
    <property type="match status" value="1"/>
</dbReference>
<dbReference type="PROSITE" id="PS50109">
    <property type="entry name" value="HIS_KIN"/>
    <property type="match status" value="1"/>
</dbReference>
<keyword evidence="5" id="KW-0808">Transferase</keyword>
<dbReference type="Gene3D" id="6.10.340.10">
    <property type="match status" value="1"/>
</dbReference>
<proteinExistence type="predicted"/>
<keyword evidence="7 15" id="KW-0418">Kinase</keyword>
<feature type="domain" description="HAMP" evidence="14">
    <location>
        <begin position="184"/>
        <end position="236"/>
    </location>
</feature>
<keyword evidence="8 12" id="KW-1133">Transmembrane helix</keyword>
<evidence type="ECO:0000256" key="6">
    <source>
        <dbReference type="ARBA" id="ARBA00022692"/>
    </source>
</evidence>
<keyword evidence="16" id="KW-1185">Reference proteome</keyword>
<dbReference type="InterPro" id="IPR003660">
    <property type="entry name" value="HAMP_dom"/>
</dbReference>
<dbReference type="InterPro" id="IPR036890">
    <property type="entry name" value="HATPase_C_sf"/>
</dbReference>
<keyword evidence="10 12" id="KW-0472">Membrane</keyword>
<dbReference type="EMBL" id="JBEPFB010000037">
    <property type="protein sequence ID" value="MER7379692.1"/>
    <property type="molecule type" value="Genomic_DNA"/>
</dbReference>
<evidence type="ECO:0000313" key="16">
    <source>
        <dbReference type="Proteomes" id="UP001486207"/>
    </source>
</evidence>
<dbReference type="RefSeq" id="WP_190075775.1">
    <property type="nucleotide sequence ID" value="NZ_BNBM01000028.1"/>
</dbReference>
<accession>A0ABV1Y747</accession>
<dbReference type="Pfam" id="PF02518">
    <property type="entry name" value="HATPase_c"/>
    <property type="match status" value="1"/>
</dbReference>
<dbReference type="PROSITE" id="PS50885">
    <property type="entry name" value="HAMP"/>
    <property type="match status" value="1"/>
</dbReference>
<dbReference type="CDD" id="cd00082">
    <property type="entry name" value="HisKA"/>
    <property type="match status" value="1"/>
</dbReference>
<dbReference type="CDD" id="cd00075">
    <property type="entry name" value="HATPase"/>
    <property type="match status" value="1"/>
</dbReference>
<comment type="subcellular location">
    <subcellularLocation>
        <location evidence="2">Cell membrane</location>
    </subcellularLocation>
</comment>
<dbReference type="Proteomes" id="UP001486207">
    <property type="component" value="Unassembled WGS sequence"/>
</dbReference>
<dbReference type="Gene3D" id="1.10.287.130">
    <property type="match status" value="1"/>
</dbReference>
<evidence type="ECO:0000256" key="3">
    <source>
        <dbReference type="ARBA" id="ARBA00012438"/>
    </source>
</evidence>
<evidence type="ECO:0000259" key="13">
    <source>
        <dbReference type="PROSITE" id="PS50109"/>
    </source>
</evidence>
<dbReference type="SMART" id="SM00388">
    <property type="entry name" value="HisKA"/>
    <property type="match status" value="1"/>
</dbReference>
<feature type="compositionally biased region" description="Basic and acidic residues" evidence="11">
    <location>
        <begin position="470"/>
        <end position="491"/>
    </location>
</feature>
<dbReference type="PANTHER" id="PTHR45436:SF5">
    <property type="entry name" value="SENSOR HISTIDINE KINASE TRCS"/>
    <property type="match status" value="1"/>
</dbReference>
<dbReference type="InterPro" id="IPR005467">
    <property type="entry name" value="His_kinase_dom"/>
</dbReference>
<comment type="caution">
    <text evidence="15">The sequence shown here is derived from an EMBL/GenBank/DDBJ whole genome shotgun (WGS) entry which is preliminary data.</text>
</comment>
<dbReference type="SMART" id="SM00387">
    <property type="entry name" value="HATPase_c"/>
    <property type="match status" value="1"/>
</dbReference>
<dbReference type="InterPro" id="IPR050428">
    <property type="entry name" value="TCS_sensor_his_kinase"/>
</dbReference>
<keyword evidence="9" id="KW-0902">Two-component regulatory system</keyword>
<dbReference type="InterPro" id="IPR003594">
    <property type="entry name" value="HATPase_dom"/>
</dbReference>
<dbReference type="Pfam" id="PF00512">
    <property type="entry name" value="HisKA"/>
    <property type="match status" value="1"/>
</dbReference>
<evidence type="ECO:0000256" key="12">
    <source>
        <dbReference type="SAM" id="Phobius"/>
    </source>
</evidence>
<evidence type="ECO:0000256" key="1">
    <source>
        <dbReference type="ARBA" id="ARBA00000085"/>
    </source>
</evidence>
<dbReference type="Gene3D" id="3.30.565.10">
    <property type="entry name" value="Histidine kinase-like ATPase, C-terminal domain"/>
    <property type="match status" value="1"/>
</dbReference>
<comment type="catalytic activity">
    <reaction evidence="1">
        <text>ATP + protein L-histidine = ADP + protein N-phospho-L-histidine.</text>
        <dbReference type="EC" id="2.7.13.3"/>
    </reaction>
</comment>
<evidence type="ECO:0000313" key="15">
    <source>
        <dbReference type="EMBL" id="MER7379692.1"/>
    </source>
</evidence>
<feature type="domain" description="Histidine kinase" evidence="13">
    <location>
        <begin position="244"/>
        <end position="461"/>
    </location>
</feature>
<evidence type="ECO:0000259" key="14">
    <source>
        <dbReference type="PROSITE" id="PS50885"/>
    </source>
</evidence>
<keyword evidence="4" id="KW-0597">Phosphoprotein</keyword>
<dbReference type="PRINTS" id="PR00344">
    <property type="entry name" value="BCTRLSENSOR"/>
</dbReference>
<evidence type="ECO:0000256" key="2">
    <source>
        <dbReference type="ARBA" id="ARBA00004236"/>
    </source>
</evidence>
<dbReference type="InterPro" id="IPR036097">
    <property type="entry name" value="HisK_dim/P_sf"/>
</dbReference>
<evidence type="ECO:0000256" key="5">
    <source>
        <dbReference type="ARBA" id="ARBA00022679"/>
    </source>
</evidence>
<dbReference type="InterPro" id="IPR004358">
    <property type="entry name" value="Sig_transdc_His_kin-like_C"/>
</dbReference>
<protein>
    <recommendedName>
        <fullName evidence="3">histidine kinase</fullName>
        <ecNumber evidence="3">2.7.13.3</ecNumber>
    </recommendedName>
</protein>
<dbReference type="PANTHER" id="PTHR45436">
    <property type="entry name" value="SENSOR HISTIDINE KINASE YKOH"/>
    <property type="match status" value="1"/>
</dbReference>
<evidence type="ECO:0000256" key="11">
    <source>
        <dbReference type="SAM" id="MobiDB-lite"/>
    </source>
</evidence>
<evidence type="ECO:0000256" key="4">
    <source>
        <dbReference type="ARBA" id="ARBA00022553"/>
    </source>
</evidence>
<name>A0ABV1Y747_9ACTN</name>
<dbReference type="Pfam" id="PF00672">
    <property type="entry name" value="HAMP"/>
    <property type="match status" value="1"/>
</dbReference>
<gene>
    <name evidence="15" type="ORF">ABT384_44620</name>
</gene>